<keyword evidence="9" id="KW-1185">Reference proteome</keyword>
<feature type="domain" description="PhoU" evidence="7">
    <location>
        <begin position="355"/>
        <end position="443"/>
    </location>
</feature>
<name>A0AAE3EL04_9SPIR</name>
<evidence type="ECO:0000259" key="7">
    <source>
        <dbReference type="Pfam" id="PF01895"/>
    </source>
</evidence>
<evidence type="ECO:0000256" key="1">
    <source>
        <dbReference type="ARBA" id="ARBA00004651"/>
    </source>
</evidence>
<dbReference type="GO" id="GO:0044341">
    <property type="term" value="P:sodium-dependent phosphate transport"/>
    <property type="evidence" value="ECO:0007669"/>
    <property type="project" value="InterPro"/>
</dbReference>
<dbReference type="NCBIfam" id="TIGR00704">
    <property type="entry name" value="NaPi_cotrn_rel"/>
    <property type="match status" value="1"/>
</dbReference>
<feature type="transmembrane region" description="Helical" evidence="6">
    <location>
        <begin position="286"/>
        <end position="309"/>
    </location>
</feature>
<evidence type="ECO:0000256" key="6">
    <source>
        <dbReference type="SAM" id="Phobius"/>
    </source>
</evidence>
<keyword evidence="5 6" id="KW-0472">Membrane</keyword>
<feature type="transmembrane region" description="Helical" evidence="6">
    <location>
        <begin position="112"/>
        <end position="130"/>
    </location>
</feature>
<feature type="transmembrane region" description="Helical" evidence="6">
    <location>
        <begin position="85"/>
        <end position="105"/>
    </location>
</feature>
<dbReference type="AlphaFoldDB" id="A0AAE3EL04"/>
<evidence type="ECO:0000256" key="4">
    <source>
        <dbReference type="ARBA" id="ARBA00022989"/>
    </source>
</evidence>
<reference evidence="8" key="1">
    <citation type="submission" date="2021-08" db="EMBL/GenBank/DDBJ databases">
        <title>Comparative analyses of Brucepasteria parasyntrophica and Teretinema zuelzerae.</title>
        <authorList>
            <person name="Song Y."/>
            <person name="Brune A."/>
        </authorList>
    </citation>
    <scope>NUCLEOTIDE SEQUENCE</scope>
    <source>
        <strain evidence="8">DSM 1903</strain>
    </source>
</reference>
<dbReference type="InterPro" id="IPR004633">
    <property type="entry name" value="NaPi_cotrn-rel/YqeW-like"/>
</dbReference>
<dbReference type="PANTHER" id="PTHR10010:SF46">
    <property type="entry name" value="SODIUM-DEPENDENT PHOSPHATE TRANSPORT PROTEIN 2B"/>
    <property type="match status" value="1"/>
</dbReference>
<feature type="transmembrane region" description="Helical" evidence="6">
    <location>
        <begin position="215"/>
        <end position="235"/>
    </location>
</feature>
<dbReference type="InterPro" id="IPR038078">
    <property type="entry name" value="PhoU-like_sf"/>
</dbReference>
<dbReference type="NCBIfam" id="NF037997">
    <property type="entry name" value="Na_Pi_symport"/>
    <property type="match status" value="1"/>
</dbReference>
<evidence type="ECO:0000313" key="9">
    <source>
        <dbReference type="Proteomes" id="UP001198163"/>
    </source>
</evidence>
<keyword evidence="4 6" id="KW-1133">Transmembrane helix</keyword>
<comment type="subcellular location">
    <subcellularLocation>
        <location evidence="1">Cell membrane</location>
        <topology evidence="1">Multi-pass membrane protein</topology>
    </subcellularLocation>
</comment>
<evidence type="ECO:0000256" key="3">
    <source>
        <dbReference type="ARBA" id="ARBA00022692"/>
    </source>
</evidence>
<dbReference type="Gene3D" id="1.20.58.220">
    <property type="entry name" value="Phosphate transport system protein phou homolog 2, domain 2"/>
    <property type="match status" value="1"/>
</dbReference>
<comment type="caution">
    <text evidence="8">The sequence shown here is derived from an EMBL/GenBank/DDBJ whole genome shotgun (WGS) entry which is preliminary data.</text>
</comment>
<dbReference type="InterPro" id="IPR026022">
    <property type="entry name" value="PhoU_dom"/>
</dbReference>
<dbReference type="Pfam" id="PF02690">
    <property type="entry name" value="Na_Pi_cotrans"/>
    <property type="match status" value="2"/>
</dbReference>
<feature type="transmembrane region" description="Helical" evidence="6">
    <location>
        <begin position="45"/>
        <end position="65"/>
    </location>
</feature>
<feature type="transmembrane region" description="Helical" evidence="6">
    <location>
        <begin position="247"/>
        <end position="266"/>
    </location>
</feature>
<evidence type="ECO:0000313" key="8">
    <source>
        <dbReference type="EMBL" id="MCD1655448.1"/>
    </source>
</evidence>
<dbReference type="SUPFAM" id="SSF109755">
    <property type="entry name" value="PhoU-like"/>
    <property type="match status" value="1"/>
</dbReference>
<dbReference type="GO" id="GO:0005436">
    <property type="term" value="F:sodium:phosphate symporter activity"/>
    <property type="evidence" value="ECO:0007669"/>
    <property type="project" value="InterPro"/>
</dbReference>
<evidence type="ECO:0000256" key="5">
    <source>
        <dbReference type="ARBA" id="ARBA00023136"/>
    </source>
</evidence>
<keyword evidence="3 6" id="KW-0812">Transmembrane</keyword>
<feature type="transmembrane region" description="Helical" evidence="6">
    <location>
        <begin position="6"/>
        <end position="24"/>
    </location>
</feature>
<dbReference type="InterPro" id="IPR003841">
    <property type="entry name" value="Na/Pi_transpt"/>
</dbReference>
<feature type="transmembrane region" description="Helical" evidence="6">
    <location>
        <begin position="136"/>
        <end position="155"/>
    </location>
</feature>
<gene>
    <name evidence="8" type="ORF">K7J14_12160</name>
</gene>
<dbReference type="RefSeq" id="WP_230756639.1">
    <property type="nucleotide sequence ID" value="NZ_JAINWA010000003.1"/>
</dbReference>
<keyword evidence="2" id="KW-1003">Cell membrane</keyword>
<feature type="transmembrane region" description="Helical" evidence="6">
    <location>
        <begin position="176"/>
        <end position="195"/>
    </location>
</feature>
<dbReference type="PANTHER" id="PTHR10010">
    <property type="entry name" value="SOLUTE CARRIER FAMILY 34 SODIUM PHOSPHATE , MEMBER 2-RELATED"/>
    <property type="match status" value="1"/>
</dbReference>
<dbReference type="Pfam" id="PF01895">
    <property type="entry name" value="PhoU"/>
    <property type="match status" value="1"/>
</dbReference>
<accession>A0AAE3EL04</accession>
<dbReference type="GO" id="GO:0005886">
    <property type="term" value="C:plasma membrane"/>
    <property type="evidence" value="ECO:0007669"/>
    <property type="project" value="UniProtKB-SubCell"/>
</dbReference>
<evidence type="ECO:0000256" key="2">
    <source>
        <dbReference type="ARBA" id="ARBA00022475"/>
    </source>
</evidence>
<dbReference type="Proteomes" id="UP001198163">
    <property type="component" value="Unassembled WGS sequence"/>
</dbReference>
<dbReference type="EMBL" id="JAINWA010000003">
    <property type="protein sequence ID" value="MCD1655448.1"/>
    <property type="molecule type" value="Genomic_DNA"/>
</dbReference>
<sequence length="553" mass="61025">MQITIIVFEIIGSLGLLLYGMKLMSDGIQKSAGEGLHRILNFMTGNRFMAVLTGLGITAIVQSSSATTVMTVSFVNAGLLTLTQSIGVIFGANIGTTITAWIVSLVGFKFKLALFAIPAFGVGYFITFFKRLHRDGLGEAIMGFGLLFLGLDLLSKSIPTVSADQLEFVAFFADKGTLGLVAGVMAGLLITIILHSSSAATAVILTMAHNGLLDWPFAAAMVLGSNIGTTIDAVLAAIGTKVNARRAAAVHVLFNLTGTVLAMIFFNPFLRLVEFVVPGGMDLESITVHLAMLHTVFNTVNTLIFLPFVNQIAHLVEWIIKPGAFEPPPAYKLEFQSAGIKENAESYVFRAEKEILEMSSLVQKMVTCMNSILEDRSAENLSQIVPRLAVQEDYADQMQEELSRFLVNTSHLPLSEKTVHNVRLMIRMVDDLESMTDEIYAISMLFQRSVDKKMKFREEDISLLKPYMELAERFIRFVHEHLNKPLSSEQLALAHGMEEQIDMFRKNLKKIARKRLEEGADVKAELLYIDIVRYVEKLGDHAFSISEALASTK</sequence>
<organism evidence="8 9">
    <name type="scientific">Teretinema zuelzerae</name>
    <dbReference type="NCBI Taxonomy" id="156"/>
    <lineage>
        <taxon>Bacteria</taxon>
        <taxon>Pseudomonadati</taxon>
        <taxon>Spirochaetota</taxon>
        <taxon>Spirochaetia</taxon>
        <taxon>Spirochaetales</taxon>
        <taxon>Treponemataceae</taxon>
        <taxon>Teretinema</taxon>
    </lineage>
</organism>
<proteinExistence type="predicted"/>
<protein>
    <submittedName>
        <fullName evidence="8">Na/Pi cotransporter family protein</fullName>
    </submittedName>
</protein>